<dbReference type="OrthoDB" id="338827at2"/>
<protein>
    <recommendedName>
        <fullName evidence="4">Repeat protein (TIGR03806 family)</fullName>
    </recommendedName>
</protein>
<dbReference type="Proteomes" id="UP000018004">
    <property type="component" value="Unassembled WGS sequence"/>
</dbReference>
<name>V6SK71_9FLAO</name>
<dbReference type="EMBL" id="AVGG01000017">
    <property type="protein sequence ID" value="ESU27001.1"/>
    <property type="molecule type" value="Genomic_DNA"/>
</dbReference>
<feature type="chain" id="PRO_5004750738" description="Repeat protein (TIGR03806 family)" evidence="1">
    <location>
        <begin position="24"/>
        <end position="370"/>
    </location>
</feature>
<proteinExistence type="predicted"/>
<dbReference type="PATRIC" id="fig|1341181.4.peg.2303"/>
<comment type="caution">
    <text evidence="2">The sequence shown here is derived from an EMBL/GenBank/DDBJ whole genome shotgun (WGS) entry which is preliminary data.</text>
</comment>
<evidence type="ECO:0000313" key="3">
    <source>
        <dbReference type="Proteomes" id="UP000018004"/>
    </source>
</evidence>
<reference evidence="2 3" key="1">
    <citation type="submission" date="2013-08" db="EMBL/GenBank/DDBJ databases">
        <title>Flavobacterium limnosediminis JC2902 genome sequencing.</title>
        <authorList>
            <person name="Lee K."/>
            <person name="Yi H."/>
            <person name="Park S."/>
            <person name="Chun J."/>
        </authorList>
    </citation>
    <scope>NUCLEOTIDE SEQUENCE [LARGE SCALE GENOMIC DNA]</scope>
    <source>
        <strain evidence="2 3">JC2902</strain>
    </source>
</reference>
<organism evidence="2 3">
    <name type="scientific">Flavobacterium limnosediminis JC2902</name>
    <dbReference type="NCBI Taxonomy" id="1341181"/>
    <lineage>
        <taxon>Bacteria</taxon>
        <taxon>Pseudomonadati</taxon>
        <taxon>Bacteroidota</taxon>
        <taxon>Flavobacteriia</taxon>
        <taxon>Flavobacteriales</taxon>
        <taxon>Flavobacteriaceae</taxon>
        <taxon>Flavobacterium</taxon>
    </lineage>
</organism>
<keyword evidence="3" id="KW-1185">Reference proteome</keyword>
<dbReference type="eggNOG" id="COG2010">
    <property type="taxonomic scope" value="Bacteria"/>
</dbReference>
<dbReference type="STRING" id="1341181.FLJC2902T_23420"/>
<evidence type="ECO:0008006" key="4">
    <source>
        <dbReference type="Google" id="ProtNLM"/>
    </source>
</evidence>
<accession>V6SK71</accession>
<dbReference type="PROSITE" id="PS51257">
    <property type="entry name" value="PROKAR_LIPOPROTEIN"/>
    <property type="match status" value="1"/>
</dbReference>
<keyword evidence="1" id="KW-0732">Signal</keyword>
<dbReference type="AlphaFoldDB" id="V6SK71"/>
<dbReference type="RefSeq" id="WP_023579913.1">
    <property type="nucleotide sequence ID" value="NZ_AVGG01000017.1"/>
</dbReference>
<sequence length="370" mass="42470">MQQKYLLRTFLFLSLLAFVFLLACNSSEDTEYTPVSPVSMDLTRVPYPKLSDYKFFEGTLKNLNPSYKVIPYELASGLFTDYALKKRFVWMPSGTKATYDGDGKILKFPVGTALIKTFYYDNVQPSETRQIIETRIMIKKSVNPVTLQDEWTFANYVWNDEQTEAYLDMNGSYSPISWKNENNVVKSSNYRIPSETECLMCHKSNERPIPIGPKPQNLNFSYTYTDGTKNQLAKWVEEGYLESYSDNIVSTVDWKDTSKPLETRVRSYIDANCAHCHSTNSHCDYRPMRFAFSETTNPVNLGICVAPQENIDNSLTYIITKGNSQRSVMHFRMSSVNEATRMPLLGRTIVHEEGVQLIQDWIDSLDPACN</sequence>
<gene>
    <name evidence="2" type="ORF">FLJC2902T_23420</name>
</gene>
<evidence type="ECO:0000313" key="2">
    <source>
        <dbReference type="EMBL" id="ESU27001.1"/>
    </source>
</evidence>
<feature type="signal peptide" evidence="1">
    <location>
        <begin position="1"/>
        <end position="23"/>
    </location>
</feature>
<evidence type="ECO:0000256" key="1">
    <source>
        <dbReference type="SAM" id="SignalP"/>
    </source>
</evidence>